<dbReference type="PANTHER" id="PTHR33223">
    <property type="entry name" value="CCHC-TYPE DOMAIN-CONTAINING PROTEIN"/>
    <property type="match status" value="1"/>
</dbReference>
<comment type="caution">
    <text evidence="1">The sequence shown here is derived from an EMBL/GenBank/DDBJ whole genome shotgun (WGS) entry which is preliminary data.</text>
</comment>
<feature type="non-terminal residue" evidence="1">
    <location>
        <position position="1"/>
    </location>
</feature>
<dbReference type="PANTHER" id="PTHR33223:SF3">
    <property type="match status" value="1"/>
</dbReference>
<evidence type="ECO:0000313" key="1">
    <source>
        <dbReference type="EMBL" id="RDY01382.1"/>
    </source>
</evidence>
<reference evidence="1" key="1">
    <citation type="submission" date="2018-05" db="EMBL/GenBank/DDBJ databases">
        <title>Draft genome of Mucuna pruriens seed.</title>
        <authorList>
            <person name="Nnadi N.E."/>
            <person name="Vos R."/>
            <person name="Hasami M.H."/>
            <person name="Devisetty U.K."/>
            <person name="Aguiy J.C."/>
        </authorList>
    </citation>
    <scope>NUCLEOTIDE SEQUENCE [LARGE SCALE GENOMIC DNA]</scope>
    <source>
        <strain evidence="1">JCA_2017</strain>
    </source>
</reference>
<evidence type="ECO:0008006" key="3">
    <source>
        <dbReference type="Google" id="ProtNLM"/>
    </source>
</evidence>
<keyword evidence="2" id="KW-1185">Reference proteome</keyword>
<dbReference type="Proteomes" id="UP000257109">
    <property type="component" value="Unassembled WGS sequence"/>
</dbReference>
<name>A0A371HF45_MUCPR</name>
<dbReference type="AlphaFoldDB" id="A0A371HF45"/>
<gene>
    <name evidence="1" type="ORF">CR513_15304</name>
</gene>
<sequence>MKHTFLEKFFLASKAMTIQKEICGIQQHERFNRLCVTCPHHQINEQLLIQYFYEGLMMMDHSMIDAASGGAVMDKTPIVARHLISNMFGTRGAVTNRVMNEVSAVDNLRLENQLTELNQPASINPTSQNLWNMHFYGAPNRHVDNTEIVGATGGNQYGRSRQYAVPRFGSVANMLAPNHNYYQQSGPRYPVPLFQQ</sequence>
<organism evidence="1 2">
    <name type="scientific">Mucuna pruriens</name>
    <name type="common">Velvet bean</name>
    <name type="synonym">Dolichos pruriens</name>
    <dbReference type="NCBI Taxonomy" id="157652"/>
    <lineage>
        <taxon>Eukaryota</taxon>
        <taxon>Viridiplantae</taxon>
        <taxon>Streptophyta</taxon>
        <taxon>Embryophyta</taxon>
        <taxon>Tracheophyta</taxon>
        <taxon>Spermatophyta</taxon>
        <taxon>Magnoliopsida</taxon>
        <taxon>eudicotyledons</taxon>
        <taxon>Gunneridae</taxon>
        <taxon>Pentapetalae</taxon>
        <taxon>rosids</taxon>
        <taxon>fabids</taxon>
        <taxon>Fabales</taxon>
        <taxon>Fabaceae</taxon>
        <taxon>Papilionoideae</taxon>
        <taxon>50 kb inversion clade</taxon>
        <taxon>NPAAA clade</taxon>
        <taxon>indigoferoid/millettioid clade</taxon>
        <taxon>Phaseoleae</taxon>
        <taxon>Mucuna</taxon>
    </lineage>
</organism>
<evidence type="ECO:0000313" key="2">
    <source>
        <dbReference type="Proteomes" id="UP000257109"/>
    </source>
</evidence>
<proteinExistence type="predicted"/>
<protein>
    <recommendedName>
        <fullName evidence="3">Retrotransposon gag domain-containing protein</fullName>
    </recommendedName>
</protein>
<dbReference type="EMBL" id="QJKJ01002780">
    <property type="protein sequence ID" value="RDY01382.1"/>
    <property type="molecule type" value="Genomic_DNA"/>
</dbReference>
<accession>A0A371HF45</accession>